<comment type="similarity">
    <text evidence="7">Belongs to the SMC family.</text>
</comment>
<evidence type="ECO:0000256" key="1">
    <source>
        <dbReference type="ARBA" id="ARBA00004496"/>
    </source>
</evidence>
<evidence type="ECO:0000256" key="8">
    <source>
        <dbReference type="SAM" id="MobiDB-lite"/>
    </source>
</evidence>
<comment type="subunit">
    <text evidence="7">Homodimer.</text>
</comment>
<dbReference type="Gene3D" id="3.40.50.300">
    <property type="entry name" value="P-loop containing nucleotide triphosphate hydrolases"/>
    <property type="match status" value="2"/>
</dbReference>
<dbReference type="InterPro" id="IPR010935">
    <property type="entry name" value="SMC_hinge"/>
</dbReference>
<dbReference type="GO" id="GO:0005524">
    <property type="term" value="F:ATP binding"/>
    <property type="evidence" value="ECO:0007669"/>
    <property type="project" value="UniProtKB-UniRule"/>
</dbReference>
<comment type="subcellular location">
    <subcellularLocation>
        <location evidence="1 7">Cytoplasm</location>
    </subcellularLocation>
</comment>
<dbReference type="GO" id="GO:0003677">
    <property type="term" value="F:DNA binding"/>
    <property type="evidence" value="ECO:0007669"/>
    <property type="project" value="UniProtKB-UniRule"/>
</dbReference>
<dbReference type="GO" id="GO:0016887">
    <property type="term" value="F:ATP hydrolysis activity"/>
    <property type="evidence" value="ECO:0007669"/>
    <property type="project" value="InterPro"/>
</dbReference>
<dbReference type="SMART" id="SM00968">
    <property type="entry name" value="SMC_hinge"/>
    <property type="match status" value="1"/>
</dbReference>
<evidence type="ECO:0000259" key="9">
    <source>
        <dbReference type="SMART" id="SM00968"/>
    </source>
</evidence>
<evidence type="ECO:0000256" key="6">
    <source>
        <dbReference type="ARBA" id="ARBA00023125"/>
    </source>
</evidence>
<evidence type="ECO:0000256" key="2">
    <source>
        <dbReference type="ARBA" id="ARBA00022490"/>
    </source>
</evidence>
<keyword evidence="3 7" id="KW-0547">Nucleotide-binding</keyword>
<dbReference type="Gene3D" id="1.20.1060.20">
    <property type="match status" value="1"/>
</dbReference>
<keyword evidence="5 7" id="KW-0175">Coiled coil</keyword>
<keyword evidence="4 7" id="KW-0067">ATP-binding</keyword>
<dbReference type="SUPFAM" id="SSF75553">
    <property type="entry name" value="Smc hinge domain"/>
    <property type="match status" value="1"/>
</dbReference>
<keyword evidence="2 7" id="KW-0963">Cytoplasm</keyword>
<dbReference type="GO" id="GO:0007059">
    <property type="term" value="P:chromosome segregation"/>
    <property type="evidence" value="ECO:0007669"/>
    <property type="project" value="UniProtKB-UniRule"/>
</dbReference>
<keyword evidence="6 7" id="KW-0238">DNA-binding</keyword>
<dbReference type="RefSeq" id="WP_421758021.1">
    <property type="nucleotide sequence ID" value="NZ_CACRTX010000008.1"/>
</dbReference>
<evidence type="ECO:0000256" key="5">
    <source>
        <dbReference type="ARBA" id="ARBA00023054"/>
    </source>
</evidence>
<name>A0A6N3BM37_ENTCA</name>
<dbReference type="InterPro" id="IPR027417">
    <property type="entry name" value="P-loop_NTPase"/>
</dbReference>
<evidence type="ECO:0000256" key="3">
    <source>
        <dbReference type="ARBA" id="ARBA00022741"/>
    </source>
</evidence>
<dbReference type="Pfam" id="PF06470">
    <property type="entry name" value="SMC_hinge"/>
    <property type="match status" value="1"/>
</dbReference>
<evidence type="ECO:0000313" key="10">
    <source>
        <dbReference type="EMBL" id="VYU03609.1"/>
    </source>
</evidence>
<dbReference type="GO" id="GO:0006260">
    <property type="term" value="P:DNA replication"/>
    <property type="evidence" value="ECO:0007669"/>
    <property type="project" value="UniProtKB-UniRule"/>
</dbReference>
<sequence length="1192" mass="134804">MYLKRIEIAGFKSFADRTVIDFEHRVTAVVGPNGSGKSNITEAIRWVLGEQSAKNLRGGKMPDVIFAGSDTRRALNIAEVTIILDNSDHYLPMDYSEISVTRRLRRTGESDFFLNKQACRLKDIQELFMDSGLGKESFSIISQGKVEAIFSSKPEDRRGIFEEAAGVLKYKQRKKKAEQKLFETEDNLSRLQDIIYELEDQLVPLAAQSEAANRFLALKEKLTTVDVAYAVLEITKAKEAWETAKAQLSTFNQELAQISEKINQGELSLHSLRQQRTAFDETLERLNQQLLEVTEGLKQAEGQKEVLDERSKHTQKSSAEYQETLEEVTERVTLLNEEKTELIGLLSQKNRSVQEVEAAMLACQQEQEKYQRSAKEIIEELRSQYVEAMQEQATIGNELKYLERQYQQEAAKNQTALSKQTQMNTSLKEKTTEAQIVEEQLTQAKAILEEQRKQYIHLQEKAQTNKKRFDEEQKKMYQLMSQVQQVRAKQRSLQDIQENYSGFYQGVRLILKNKQQISGIVGAVAELIDVPQDYTVAIETALGAAAQHVVVENERDARAAITYLKENRGGRATFLPLTTIKARHLPDYARNQAKQVSGFIGVASELVQSPEHVQTITDNLLGSILIAEDLQSANALARALNYSYRVVSLEGDVMNAGGSMTGGATKKNAGSLFSQSNELQQLTAQAAQLDERLLKTEKQVQHFEAATKEAQAALEELRAQGEQARMTEHELQSRLQNLENDLSRLKQEQQVFDFEHREVQAFFEEYDEKKTSLEEQQKNIAAQLAKIDQDIHQMNAEEDLIEEKRQTLAQESARLQAAFAVQKEQVAHLQQKIAATNQALEENEARQLSLERQLAALTSNVSDHEFSEESILQRIEAFTKTKQQVTAELTVIREQRQVVQQEIGALDEALSAENLTQKENLSEKTEVEIEKNRAELVMDNRLLYLQEEYNLTFEKAAQDFPEIEDAEQAKVDIQELKQAIEQIGPVNLNAIEQYEQVNQRHLFLTSQRDDLLSAKAQLFDTMSEMDEEVKTRFGEVFDAIRLQFKQVFPNMFGGGHAELVLTDPKDLLNTGIEIEAQPPGKKLQNLSLLSGGERALTAIALLFSIIQVRPVPFCVLDEVEAALDEANVSRFGHYLSAFQNDTQFIVVTHRKGTMEAADVLYGVTMQESGVSKTVSVRLEEVREGGSFAADQA</sequence>
<feature type="coiled-coil region" evidence="7">
    <location>
        <begin position="427"/>
        <end position="468"/>
    </location>
</feature>
<feature type="binding site" evidence="7">
    <location>
        <begin position="32"/>
        <end position="39"/>
    </location>
    <ligand>
        <name>ATP</name>
        <dbReference type="ChEBI" id="CHEBI:30616"/>
    </ligand>
</feature>
<feature type="domain" description="SMC hinge" evidence="9">
    <location>
        <begin position="518"/>
        <end position="637"/>
    </location>
</feature>
<dbReference type="InterPro" id="IPR036277">
    <property type="entry name" value="SMC_hinge_sf"/>
</dbReference>
<dbReference type="HAMAP" id="MF_01894">
    <property type="entry name" value="Smc_prok"/>
    <property type="match status" value="1"/>
</dbReference>
<reference evidence="10" key="1">
    <citation type="submission" date="2019-11" db="EMBL/GenBank/DDBJ databases">
        <authorList>
            <person name="Feng L."/>
        </authorList>
    </citation>
    <scope>NUCLEOTIDE SEQUENCE</scope>
    <source>
        <strain evidence="10">ECasseliflavusLFYP2</strain>
    </source>
</reference>
<dbReference type="FunFam" id="3.40.50.300:FF:000984">
    <property type="entry name" value="Chromosome partition protein Smc"/>
    <property type="match status" value="1"/>
</dbReference>
<evidence type="ECO:0000256" key="4">
    <source>
        <dbReference type="ARBA" id="ARBA00022840"/>
    </source>
</evidence>
<dbReference type="EMBL" id="CACRTX010000008">
    <property type="protein sequence ID" value="VYU03609.1"/>
    <property type="molecule type" value="Genomic_DNA"/>
</dbReference>
<dbReference type="GO" id="GO:0005694">
    <property type="term" value="C:chromosome"/>
    <property type="evidence" value="ECO:0007669"/>
    <property type="project" value="InterPro"/>
</dbReference>
<dbReference type="InterPro" id="IPR011890">
    <property type="entry name" value="SMC_prok"/>
</dbReference>
<dbReference type="SUPFAM" id="SSF52540">
    <property type="entry name" value="P-loop containing nucleoside triphosphate hydrolases"/>
    <property type="match status" value="1"/>
</dbReference>
<organism evidence="10">
    <name type="scientific">Enterococcus casseliflavus</name>
    <name type="common">Enterococcus flavescens</name>
    <dbReference type="NCBI Taxonomy" id="37734"/>
    <lineage>
        <taxon>Bacteria</taxon>
        <taxon>Bacillati</taxon>
        <taxon>Bacillota</taxon>
        <taxon>Bacilli</taxon>
        <taxon>Lactobacillales</taxon>
        <taxon>Enterococcaceae</taxon>
        <taxon>Enterococcus</taxon>
    </lineage>
</organism>
<feature type="coiled-coil region" evidence="7">
    <location>
        <begin position="167"/>
        <end position="201"/>
    </location>
</feature>
<dbReference type="GO" id="GO:0030261">
    <property type="term" value="P:chromosome condensation"/>
    <property type="evidence" value="ECO:0007669"/>
    <property type="project" value="InterPro"/>
</dbReference>
<dbReference type="PIRSF" id="PIRSF005719">
    <property type="entry name" value="SMC"/>
    <property type="match status" value="1"/>
</dbReference>
<dbReference type="NCBIfam" id="TIGR02168">
    <property type="entry name" value="SMC_prok_B"/>
    <property type="match status" value="1"/>
</dbReference>
<dbReference type="AlphaFoldDB" id="A0A6N3BM37"/>
<comment type="function">
    <text evidence="7">Required for chromosome condensation and partitioning.</text>
</comment>
<dbReference type="CDD" id="cd03278">
    <property type="entry name" value="ABC_SMC_barmotin"/>
    <property type="match status" value="2"/>
</dbReference>
<gene>
    <name evidence="10" type="primary">smc_2</name>
    <name evidence="7" type="synonym">smc</name>
    <name evidence="10" type="ORF">ECLFYP2_02274</name>
</gene>
<proteinExistence type="inferred from homology"/>
<dbReference type="Pfam" id="PF02463">
    <property type="entry name" value="SMC_N"/>
    <property type="match status" value="1"/>
</dbReference>
<dbReference type="Gene3D" id="3.30.70.1620">
    <property type="match status" value="1"/>
</dbReference>
<dbReference type="InterPro" id="IPR003395">
    <property type="entry name" value="RecF/RecN/SMC_N"/>
</dbReference>
<feature type="compositionally biased region" description="Basic and acidic residues" evidence="8">
    <location>
        <begin position="302"/>
        <end position="312"/>
    </location>
</feature>
<accession>A0A6N3BM37</accession>
<feature type="coiled-coil region" evidence="7">
    <location>
        <begin position="672"/>
        <end position="860"/>
    </location>
</feature>
<comment type="domain">
    <text evidence="7">Contains large globular domains required for ATP hydrolysis at each terminus and a third globular domain forming a flexible hinge near the middle of the molecule. These domains are separated by coiled-coil structures.</text>
</comment>
<dbReference type="GO" id="GO:0005737">
    <property type="term" value="C:cytoplasm"/>
    <property type="evidence" value="ECO:0007669"/>
    <property type="project" value="UniProtKB-SubCell"/>
</dbReference>
<dbReference type="InterPro" id="IPR024704">
    <property type="entry name" value="SMC"/>
</dbReference>
<feature type="region of interest" description="Disordered" evidence="8">
    <location>
        <begin position="302"/>
        <end position="322"/>
    </location>
</feature>
<evidence type="ECO:0000256" key="7">
    <source>
        <dbReference type="HAMAP-Rule" id="MF_01894"/>
    </source>
</evidence>
<dbReference type="PANTHER" id="PTHR43977">
    <property type="entry name" value="STRUCTURAL MAINTENANCE OF CHROMOSOMES PROTEIN 3"/>
    <property type="match status" value="1"/>
</dbReference>
<protein>
    <recommendedName>
        <fullName evidence="7">Chromosome partition protein Smc</fullName>
    </recommendedName>
</protein>
<dbReference type="FunFam" id="3.40.50.300:FF:000901">
    <property type="entry name" value="Chromosome partition protein Smc"/>
    <property type="match status" value="1"/>
</dbReference>
<dbReference type="GO" id="GO:0007062">
    <property type="term" value="P:sister chromatid cohesion"/>
    <property type="evidence" value="ECO:0007669"/>
    <property type="project" value="InterPro"/>
</dbReference>